<feature type="compositionally biased region" description="Acidic residues" evidence="1">
    <location>
        <begin position="245"/>
        <end position="258"/>
    </location>
</feature>
<evidence type="ECO:0000259" key="2">
    <source>
        <dbReference type="PROSITE" id="PS50188"/>
    </source>
</evidence>
<dbReference type="InterPro" id="IPR001870">
    <property type="entry name" value="B30.2/SPRY"/>
</dbReference>
<evidence type="ECO:0000256" key="1">
    <source>
        <dbReference type="SAM" id="MobiDB-lite"/>
    </source>
</evidence>
<feature type="region of interest" description="Disordered" evidence="1">
    <location>
        <begin position="134"/>
        <end position="285"/>
    </location>
</feature>
<dbReference type="EMBL" id="JAAAJA010000167">
    <property type="protein sequence ID" value="KAG0260015.1"/>
    <property type="molecule type" value="Genomic_DNA"/>
</dbReference>
<dbReference type="SUPFAM" id="SSF49899">
    <property type="entry name" value="Concanavalin A-like lectins/glucanases"/>
    <property type="match status" value="1"/>
</dbReference>
<evidence type="ECO:0000313" key="3">
    <source>
        <dbReference type="EMBL" id="KAG0260015.1"/>
    </source>
</evidence>
<accession>A0A9P6Q5T7</accession>
<feature type="compositionally biased region" description="Polar residues" evidence="1">
    <location>
        <begin position="194"/>
        <end position="208"/>
    </location>
</feature>
<keyword evidence="4" id="KW-1185">Reference proteome</keyword>
<feature type="domain" description="B30.2/SPRY" evidence="2">
    <location>
        <begin position="1"/>
        <end position="94"/>
    </location>
</feature>
<feature type="compositionally biased region" description="Low complexity" evidence="1">
    <location>
        <begin position="151"/>
        <end position="160"/>
    </location>
</feature>
<name>A0A9P6Q5T7_9FUNG</name>
<dbReference type="InterPro" id="IPR003877">
    <property type="entry name" value="SPRY_dom"/>
</dbReference>
<dbReference type="AlphaFoldDB" id="A0A9P6Q5T7"/>
<dbReference type="InterPro" id="IPR013320">
    <property type="entry name" value="ConA-like_dom_sf"/>
</dbReference>
<dbReference type="OrthoDB" id="258495at2759"/>
<dbReference type="InterPro" id="IPR050618">
    <property type="entry name" value="Ubq-SigPath_Reg"/>
</dbReference>
<dbReference type="PANTHER" id="PTHR12864">
    <property type="entry name" value="RAN BINDING PROTEIN 9-RELATED"/>
    <property type="match status" value="1"/>
</dbReference>
<proteinExistence type="predicted"/>
<dbReference type="Proteomes" id="UP000726737">
    <property type="component" value="Unassembled WGS sequence"/>
</dbReference>
<dbReference type="PROSITE" id="PS50188">
    <property type="entry name" value="B302_SPRY"/>
    <property type="match status" value="1"/>
</dbReference>
<evidence type="ECO:0000313" key="4">
    <source>
        <dbReference type="Proteomes" id="UP000726737"/>
    </source>
</evidence>
<comment type="caution">
    <text evidence="3">The sequence shown here is derived from an EMBL/GenBank/DDBJ whole genome shotgun (WGS) entry which is preliminary data.</text>
</comment>
<gene>
    <name evidence="3" type="primary">SSH4_1</name>
    <name evidence="3" type="ORF">BG011_002185</name>
</gene>
<dbReference type="InterPro" id="IPR043136">
    <property type="entry name" value="B30.2/SPRY_sf"/>
</dbReference>
<dbReference type="Pfam" id="PF00622">
    <property type="entry name" value="SPRY"/>
    <property type="match status" value="1"/>
</dbReference>
<organism evidence="3 4">
    <name type="scientific">Mortierella polycephala</name>
    <dbReference type="NCBI Taxonomy" id="41804"/>
    <lineage>
        <taxon>Eukaryota</taxon>
        <taxon>Fungi</taxon>
        <taxon>Fungi incertae sedis</taxon>
        <taxon>Mucoromycota</taxon>
        <taxon>Mortierellomycotina</taxon>
        <taxon>Mortierellomycetes</taxon>
        <taxon>Mortierellales</taxon>
        <taxon>Mortierellaceae</taxon>
        <taxon>Mortierella</taxon>
    </lineage>
</organism>
<sequence>MRLPGWNRHSVGYFSNTGMKSCDSPWNSNFYGPPYYEGDVVGCGYRPRNGTIFFTRNGKRIEDAYTGFGRTNLFPTVGATGPCVLHVNFGQSGFVFVEANVKKWGLAPASGSLVPPPAYGSELGSILLEASVSPSMPPLSASSGQQGARTQQHQQQQQQHPFSTSSNSIARGRPILQPSMSRARVQAAGVLQNEAPTSSSPVQISLGNMSAPPPNYSSLDRHGNHPQIKMLADHGTQNHERENADAEEAAEEVDDVDDAASVSSSRSDESVTLLLGQAQPESGPR</sequence>
<reference evidence="3" key="1">
    <citation type="journal article" date="2020" name="Fungal Divers.">
        <title>Resolving the Mortierellaceae phylogeny through synthesis of multi-gene phylogenetics and phylogenomics.</title>
        <authorList>
            <person name="Vandepol N."/>
            <person name="Liber J."/>
            <person name="Desiro A."/>
            <person name="Na H."/>
            <person name="Kennedy M."/>
            <person name="Barry K."/>
            <person name="Grigoriev I.V."/>
            <person name="Miller A.N."/>
            <person name="O'Donnell K."/>
            <person name="Stajich J.E."/>
            <person name="Bonito G."/>
        </authorList>
    </citation>
    <scope>NUCLEOTIDE SEQUENCE</scope>
    <source>
        <strain evidence="3">KOD948</strain>
    </source>
</reference>
<protein>
    <submittedName>
        <fullName evidence="3">Rsp5p-dependent ubiquitination, sorting of cargo proteins at the multivesicular body</fullName>
    </submittedName>
</protein>
<dbReference type="Gene3D" id="2.60.120.920">
    <property type="match status" value="1"/>
</dbReference>
<feature type="compositionally biased region" description="Polar residues" evidence="1">
    <location>
        <begin position="140"/>
        <end position="150"/>
    </location>
</feature>